<dbReference type="Proteomes" id="UP000756346">
    <property type="component" value="Unassembled WGS sequence"/>
</dbReference>
<feature type="compositionally biased region" description="Polar residues" evidence="2">
    <location>
        <begin position="338"/>
        <end position="347"/>
    </location>
</feature>
<comment type="caution">
    <text evidence="4">The sequence shown here is derived from an EMBL/GenBank/DDBJ whole genome shotgun (WGS) entry which is preliminary data.</text>
</comment>
<proteinExistence type="predicted"/>
<feature type="compositionally biased region" description="Basic and acidic residues" evidence="2">
    <location>
        <begin position="322"/>
        <end position="337"/>
    </location>
</feature>
<feature type="region of interest" description="Disordered" evidence="2">
    <location>
        <begin position="1"/>
        <end position="46"/>
    </location>
</feature>
<dbReference type="RefSeq" id="XP_046011676.1">
    <property type="nucleotide sequence ID" value="XM_046148217.1"/>
</dbReference>
<evidence type="ECO:0000259" key="3">
    <source>
        <dbReference type="PROSITE" id="PS51165"/>
    </source>
</evidence>
<dbReference type="EMBL" id="JAGTJQ010000006">
    <property type="protein sequence ID" value="KAH7029388.1"/>
    <property type="molecule type" value="Genomic_DNA"/>
</dbReference>
<dbReference type="InterPro" id="IPR040183">
    <property type="entry name" value="THUMPD1-like"/>
</dbReference>
<dbReference type="CDD" id="cd11717">
    <property type="entry name" value="THUMP_THUMPD1_like"/>
    <property type="match status" value="1"/>
</dbReference>
<sequence>METSAKRKAGPSNGSQGGQPKRSKGGSGNKWQTPNQREKLDSLKESMLQVGDAGIWVTCQRGKERQARGEMARICEDYGKKLYNINPPEEAAADDDEENGGNAADDIEASIQRELEGMKPANRPKDPPFEMVRSGLDCLFFVRTRAPVEPIEFSRQVCLDAGRPVPPKDNEEGAKRSAIGFSRFVNRFTPVTVLGRASEKGLDEVARKVLAEHFELAAEGAGDEAGGVSEGAGVSTDDAPSYAIRPTFRAHNQMKRDDVIKKVASLIPPRHKVNLTTPDKVILVDIYQTFCGVSVVGGDWEALKRYNIHELKMSAAGAKKRAKEDEAMVKAKEDGSKDVQSQDPAPA</sequence>
<gene>
    <name evidence="4" type="ORF">B0I36DRAFT_132091</name>
</gene>
<reference evidence="4" key="1">
    <citation type="journal article" date="2021" name="Nat. Commun.">
        <title>Genetic determinants of endophytism in the Arabidopsis root mycobiome.</title>
        <authorList>
            <person name="Mesny F."/>
            <person name="Miyauchi S."/>
            <person name="Thiergart T."/>
            <person name="Pickel B."/>
            <person name="Atanasova L."/>
            <person name="Karlsson M."/>
            <person name="Huettel B."/>
            <person name="Barry K.W."/>
            <person name="Haridas S."/>
            <person name="Chen C."/>
            <person name="Bauer D."/>
            <person name="Andreopoulos W."/>
            <person name="Pangilinan J."/>
            <person name="LaButti K."/>
            <person name="Riley R."/>
            <person name="Lipzen A."/>
            <person name="Clum A."/>
            <person name="Drula E."/>
            <person name="Henrissat B."/>
            <person name="Kohler A."/>
            <person name="Grigoriev I.V."/>
            <person name="Martin F.M."/>
            <person name="Hacquard S."/>
        </authorList>
    </citation>
    <scope>NUCLEOTIDE SEQUENCE</scope>
    <source>
        <strain evidence="4">MPI-CAGE-CH-0230</strain>
    </source>
</reference>
<dbReference type="OrthoDB" id="367221at2759"/>
<dbReference type="Gene3D" id="3.30.2300.10">
    <property type="entry name" value="THUMP superfamily"/>
    <property type="match status" value="1"/>
</dbReference>
<dbReference type="GeneID" id="70177763"/>
<protein>
    <submittedName>
        <fullName evidence="4">Thump domain-containing protein</fullName>
    </submittedName>
</protein>
<dbReference type="GO" id="GO:0003723">
    <property type="term" value="F:RNA binding"/>
    <property type="evidence" value="ECO:0007669"/>
    <property type="project" value="UniProtKB-UniRule"/>
</dbReference>
<feature type="region of interest" description="Disordered" evidence="2">
    <location>
        <begin position="315"/>
        <end position="347"/>
    </location>
</feature>
<evidence type="ECO:0000256" key="1">
    <source>
        <dbReference type="PROSITE-ProRule" id="PRU00529"/>
    </source>
</evidence>
<accession>A0A9P8Y458</accession>
<dbReference type="AlphaFoldDB" id="A0A9P8Y458"/>
<evidence type="ECO:0000256" key="2">
    <source>
        <dbReference type="SAM" id="MobiDB-lite"/>
    </source>
</evidence>
<dbReference type="SUPFAM" id="SSF143437">
    <property type="entry name" value="THUMP domain-like"/>
    <property type="match status" value="1"/>
</dbReference>
<organism evidence="4 5">
    <name type="scientific">Microdochium trichocladiopsis</name>
    <dbReference type="NCBI Taxonomy" id="1682393"/>
    <lineage>
        <taxon>Eukaryota</taxon>
        <taxon>Fungi</taxon>
        <taxon>Dikarya</taxon>
        <taxon>Ascomycota</taxon>
        <taxon>Pezizomycotina</taxon>
        <taxon>Sordariomycetes</taxon>
        <taxon>Xylariomycetidae</taxon>
        <taxon>Xylariales</taxon>
        <taxon>Microdochiaceae</taxon>
        <taxon>Microdochium</taxon>
    </lineage>
</organism>
<evidence type="ECO:0000313" key="5">
    <source>
        <dbReference type="Proteomes" id="UP000756346"/>
    </source>
</evidence>
<evidence type="ECO:0000313" key="4">
    <source>
        <dbReference type="EMBL" id="KAH7029388.1"/>
    </source>
</evidence>
<feature type="domain" description="THUMP" evidence="3">
    <location>
        <begin position="173"/>
        <end position="297"/>
    </location>
</feature>
<keyword evidence="5" id="KW-1185">Reference proteome</keyword>
<dbReference type="PANTHER" id="PTHR13452:SF10">
    <property type="entry name" value="THUMP DOMAIN-CONTAINING PROTEIN 1"/>
    <property type="match status" value="1"/>
</dbReference>
<dbReference type="GO" id="GO:0006400">
    <property type="term" value="P:tRNA modification"/>
    <property type="evidence" value="ECO:0007669"/>
    <property type="project" value="InterPro"/>
</dbReference>
<dbReference type="PANTHER" id="PTHR13452">
    <property type="entry name" value="THUMP DOMAIN CONTAINING PROTEIN 1-RELATED"/>
    <property type="match status" value="1"/>
</dbReference>
<dbReference type="InterPro" id="IPR004114">
    <property type="entry name" value="THUMP_dom"/>
</dbReference>
<keyword evidence="1" id="KW-0694">RNA-binding</keyword>
<dbReference type="PROSITE" id="PS51165">
    <property type="entry name" value="THUMP"/>
    <property type="match status" value="1"/>
</dbReference>
<dbReference type="Pfam" id="PF02926">
    <property type="entry name" value="THUMP"/>
    <property type="match status" value="1"/>
</dbReference>
<name>A0A9P8Y458_9PEZI</name>